<evidence type="ECO:0008006" key="4">
    <source>
        <dbReference type="Google" id="ProtNLM"/>
    </source>
</evidence>
<sequence length="504" mass="58440">MVFCKCQECKALNIVAGGREVSTVTKWRHNKKENEWHTYLDNFDSMFSINDPLTNQENELELVQNQYQKQDIFQREIVNQNESEDLGVDSSYEKYNELSPNNDSPIHPADDISLRDNESGNLEPSLDDSIYSADISLEDYDSEYLDITPDSSQNSNDDDDLEESQNSNDDNDDLEESLSDMSIDDDVIDDSNETVSELSESMILALRLLDLKCKHNFTNNAFTDILNLIGGGLGEGSTLYLAKQRTSDITDFDPKELPKRTEDNFLNDISKIINETNKKTKASVIKETGWAKFVQAVQKCLQFTLMSNDLDKVQQLLLEFYKHYERKNWPQHKVFSLENYDEELYFPSVIYSLDRRNELQKLIHFYSAILEISKEEIVSSIDNKCIKYGRMRTKDGHYVGSSWIKRDKISRNNYCVAVIISEDKELFGEIIFYLVYKHLGESRMLAYIHWSNKIINDQLGIKYFQGKSSKYGFIDISDIDRCVGFIELNNKIYIFDKENQVVCN</sequence>
<evidence type="ECO:0000313" key="3">
    <source>
        <dbReference type="Proteomes" id="UP000684084"/>
    </source>
</evidence>
<feature type="compositionally biased region" description="Basic and acidic residues" evidence="1">
    <location>
        <begin position="108"/>
        <end position="118"/>
    </location>
</feature>
<protein>
    <recommendedName>
        <fullName evidence="4">Transposase domain-containing protein</fullName>
    </recommendedName>
</protein>
<dbReference type="OrthoDB" id="2420792at2759"/>
<dbReference type="AlphaFoldDB" id="A0A916E1T9"/>
<evidence type="ECO:0000313" key="2">
    <source>
        <dbReference type="EMBL" id="CAB5348062.1"/>
    </source>
</evidence>
<feature type="region of interest" description="Disordered" evidence="1">
    <location>
        <begin position="93"/>
        <end position="127"/>
    </location>
</feature>
<dbReference type="EMBL" id="CAGKOT010000006">
    <property type="protein sequence ID" value="CAB5348062.1"/>
    <property type="molecule type" value="Genomic_DNA"/>
</dbReference>
<reference evidence="2" key="1">
    <citation type="submission" date="2020-05" db="EMBL/GenBank/DDBJ databases">
        <authorList>
            <person name="Rincon C."/>
            <person name="Sanders R I."/>
            <person name="Robbins C."/>
            <person name="Chaturvedi A."/>
        </authorList>
    </citation>
    <scope>NUCLEOTIDE SEQUENCE</scope>
    <source>
        <strain evidence="2">CHB12</strain>
    </source>
</reference>
<dbReference type="Proteomes" id="UP000684084">
    <property type="component" value="Unassembled WGS sequence"/>
</dbReference>
<evidence type="ECO:0000256" key="1">
    <source>
        <dbReference type="SAM" id="MobiDB-lite"/>
    </source>
</evidence>
<feature type="region of interest" description="Disordered" evidence="1">
    <location>
        <begin position="145"/>
        <end position="186"/>
    </location>
</feature>
<name>A0A916E1T9_9GLOM</name>
<organism evidence="2 3">
    <name type="scientific">Rhizophagus irregularis</name>
    <dbReference type="NCBI Taxonomy" id="588596"/>
    <lineage>
        <taxon>Eukaryota</taxon>
        <taxon>Fungi</taxon>
        <taxon>Fungi incertae sedis</taxon>
        <taxon>Mucoromycota</taxon>
        <taxon>Glomeromycotina</taxon>
        <taxon>Glomeromycetes</taxon>
        <taxon>Glomerales</taxon>
        <taxon>Glomeraceae</taxon>
        <taxon>Rhizophagus</taxon>
    </lineage>
</organism>
<accession>A0A916E1T9</accession>
<gene>
    <name evidence="2" type="ORF">CHRIB12_LOCUS4488</name>
</gene>
<feature type="compositionally biased region" description="Acidic residues" evidence="1">
    <location>
        <begin position="156"/>
        <end position="186"/>
    </location>
</feature>
<comment type="caution">
    <text evidence="2">The sequence shown here is derived from an EMBL/GenBank/DDBJ whole genome shotgun (WGS) entry which is preliminary data.</text>
</comment>
<proteinExistence type="predicted"/>